<dbReference type="GO" id="GO:0016829">
    <property type="term" value="F:lyase activity"/>
    <property type="evidence" value="ECO:0007669"/>
    <property type="project" value="UniProtKB-KW"/>
</dbReference>
<dbReference type="InterPro" id="IPR013114">
    <property type="entry name" value="FabA_FabZ"/>
</dbReference>
<dbReference type="InterPro" id="IPR029069">
    <property type="entry name" value="HotDog_dom_sf"/>
</dbReference>
<accession>A0A640MKR7</accession>
<name>A0A640MKR7_BACAN</name>
<comment type="similarity">
    <text evidence="1">Belongs to the thioester dehydratase family. FabZ subfamily.</text>
</comment>
<reference evidence="3" key="2">
    <citation type="submission" date="2019-12" db="EMBL/GenBank/DDBJ databases">
        <authorList>
            <person name="Hoang T.H.H."/>
            <person name="Okutani A."/>
        </authorList>
    </citation>
    <scope>NUCLEOTIDE SEQUENCE</scope>
    <source>
        <strain evidence="3">QuyetLC</strain>
    </source>
</reference>
<evidence type="ECO:0000256" key="2">
    <source>
        <dbReference type="ARBA" id="ARBA00023239"/>
    </source>
</evidence>
<sequence length="145" mass="16836">MNQFITEVLPHRRPFLFVDEIIEQEYEKIVIGKKTVKEDEFWVEGHFPGNPVFPGVLILETMAQVGGFLFFERKQQQTAKRSTFSYLTRVDNLKLKRKVIVNDEIIIIAKLISKEKHLAKVFVQAKVKDKKVAEAIIGYAFLEVL</sequence>
<dbReference type="AlphaFoldDB" id="A0A640MKR7"/>
<dbReference type="EMBL" id="BLEY01000072">
    <property type="protein sequence ID" value="GEU14543.1"/>
    <property type="molecule type" value="Genomic_DNA"/>
</dbReference>
<comment type="caution">
    <text evidence="3">The sequence shown here is derived from an EMBL/GenBank/DDBJ whole genome shotgun (WGS) entry which is preliminary data.</text>
</comment>
<keyword evidence="2" id="KW-0456">Lyase</keyword>
<dbReference type="PANTHER" id="PTHR30272:SF1">
    <property type="entry name" value="3-HYDROXYACYL-[ACYL-CARRIER-PROTEIN] DEHYDRATASE"/>
    <property type="match status" value="1"/>
</dbReference>
<protein>
    <submittedName>
        <fullName evidence="3">3-hydroxyacyl-[acyl-carrier-protein] dehydratase FabZ</fullName>
    </submittedName>
</protein>
<evidence type="ECO:0000256" key="1">
    <source>
        <dbReference type="ARBA" id="ARBA00009174"/>
    </source>
</evidence>
<dbReference type="SUPFAM" id="SSF54637">
    <property type="entry name" value="Thioesterase/thiol ester dehydrase-isomerase"/>
    <property type="match status" value="1"/>
</dbReference>
<dbReference type="Gene3D" id="3.10.129.10">
    <property type="entry name" value="Hotdog Thioesterase"/>
    <property type="match status" value="1"/>
</dbReference>
<dbReference type="CDD" id="cd01288">
    <property type="entry name" value="FabZ"/>
    <property type="match status" value="1"/>
</dbReference>
<dbReference type="NCBIfam" id="NF000582">
    <property type="entry name" value="PRK00006.1"/>
    <property type="match status" value="1"/>
</dbReference>
<reference evidence="3" key="1">
    <citation type="submission" date="2019-12" db="EMBL/GenBank/DDBJ databases">
        <title>Epidemiological and comparative genomic analysis of Bacillus anthracis isolated from northern Vietnam.</title>
        <authorList>
            <person name="Hoang T.T.H."/>
            <person name="Dang D.A."/>
            <person name="Pham M.H."/>
            <person name="Luong M.H."/>
            <person name="Tran N.D."/>
            <person name="Nguyen T.H."/>
            <person name="Nguyen T.T."/>
            <person name="Inoue S."/>
            <person name="Morikawa S."/>
            <person name="Okutani A."/>
        </authorList>
    </citation>
    <scope>NUCLEOTIDE SEQUENCE</scope>
    <source>
        <strain evidence="3">QuyetLC</strain>
    </source>
</reference>
<dbReference type="Pfam" id="PF07977">
    <property type="entry name" value="FabA"/>
    <property type="match status" value="1"/>
</dbReference>
<gene>
    <name evidence="3" type="primary">fabZ_2</name>
    <name evidence="3" type="ORF">QuyetLC_46950</name>
</gene>
<dbReference type="PANTHER" id="PTHR30272">
    <property type="entry name" value="3-HYDROXYACYL-[ACYL-CARRIER-PROTEIN] DEHYDRATASE"/>
    <property type="match status" value="1"/>
</dbReference>
<evidence type="ECO:0000313" key="3">
    <source>
        <dbReference type="EMBL" id="GEU14543.1"/>
    </source>
</evidence>
<proteinExistence type="inferred from homology"/>
<organism evidence="3">
    <name type="scientific">Bacillus anthracis</name>
    <name type="common">anthrax bacterium</name>
    <dbReference type="NCBI Taxonomy" id="1392"/>
    <lineage>
        <taxon>Bacteria</taxon>
        <taxon>Bacillati</taxon>
        <taxon>Bacillota</taxon>
        <taxon>Bacilli</taxon>
        <taxon>Bacillales</taxon>
        <taxon>Bacillaceae</taxon>
        <taxon>Bacillus</taxon>
        <taxon>Bacillus cereus group</taxon>
    </lineage>
</organism>